<name>A0A316EG10_9ACTN</name>
<dbReference type="EMBL" id="QGGR01000038">
    <property type="protein sequence ID" value="PWK30444.1"/>
    <property type="molecule type" value="Genomic_DNA"/>
</dbReference>
<accession>A0A316EG10</accession>
<sequence length="110" mass="12072">MSAFGPALFVSRADGTAITEAEQSAILTRIRTATARLGLPRAVPRVYDYDGYQPLALGVLLYSEYGYQHMPAEVREDQDQAWADQSRLVGAAVDSQIPSVYRFTASTVED</sequence>
<protein>
    <submittedName>
        <fullName evidence="1">Uncharacterized protein</fullName>
    </submittedName>
</protein>
<evidence type="ECO:0000313" key="2">
    <source>
        <dbReference type="Proteomes" id="UP000245697"/>
    </source>
</evidence>
<dbReference type="RefSeq" id="WP_109602525.1">
    <property type="nucleotide sequence ID" value="NZ_BONA01000097.1"/>
</dbReference>
<gene>
    <name evidence="1" type="ORF">BC793_1385</name>
</gene>
<proteinExistence type="predicted"/>
<dbReference type="Proteomes" id="UP000245697">
    <property type="component" value="Unassembled WGS sequence"/>
</dbReference>
<dbReference type="OrthoDB" id="3297021at2"/>
<comment type="caution">
    <text evidence="1">The sequence shown here is derived from an EMBL/GenBank/DDBJ whole genome shotgun (WGS) entry which is preliminary data.</text>
</comment>
<keyword evidence="2" id="KW-1185">Reference proteome</keyword>
<evidence type="ECO:0000313" key="1">
    <source>
        <dbReference type="EMBL" id="PWK30444.1"/>
    </source>
</evidence>
<reference evidence="1 2" key="1">
    <citation type="submission" date="2018-05" db="EMBL/GenBank/DDBJ databases">
        <title>Genomic Encyclopedia of Archaeal and Bacterial Type Strains, Phase II (KMG-II): from individual species to whole genera.</title>
        <authorList>
            <person name="Goeker M."/>
        </authorList>
    </citation>
    <scope>NUCLEOTIDE SEQUENCE [LARGE SCALE GENOMIC DNA]</scope>
    <source>
        <strain evidence="1 2">DSM 45184</strain>
    </source>
</reference>
<organism evidence="1 2">
    <name type="scientific">Actinoplanes xinjiangensis</name>
    <dbReference type="NCBI Taxonomy" id="512350"/>
    <lineage>
        <taxon>Bacteria</taxon>
        <taxon>Bacillati</taxon>
        <taxon>Actinomycetota</taxon>
        <taxon>Actinomycetes</taxon>
        <taxon>Micromonosporales</taxon>
        <taxon>Micromonosporaceae</taxon>
        <taxon>Actinoplanes</taxon>
    </lineage>
</organism>
<dbReference type="AlphaFoldDB" id="A0A316EG10"/>